<comment type="caution">
    <text evidence="7">The sequence shown here is derived from an EMBL/GenBank/DDBJ whole genome shotgun (WGS) entry which is preliminary data.</text>
</comment>
<accession>A0A848KAJ9</accession>
<feature type="domain" description="HTH tetR-type" evidence="6">
    <location>
        <begin position="5"/>
        <end position="65"/>
    </location>
</feature>
<proteinExistence type="predicted"/>
<dbReference type="PANTHER" id="PTHR30055">
    <property type="entry name" value="HTH-TYPE TRANSCRIPTIONAL REGULATOR RUTR"/>
    <property type="match status" value="1"/>
</dbReference>
<protein>
    <submittedName>
        <fullName evidence="7">TetR/AcrR family transcriptional regulator</fullName>
    </submittedName>
</protein>
<dbReference type="InterPro" id="IPR009057">
    <property type="entry name" value="Homeodomain-like_sf"/>
</dbReference>
<dbReference type="Gene3D" id="1.10.357.10">
    <property type="entry name" value="Tetracycline Repressor, domain 2"/>
    <property type="match status" value="1"/>
</dbReference>
<feature type="DNA-binding region" description="H-T-H motif" evidence="5">
    <location>
        <begin position="28"/>
        <end position="47"/>
    </location>
</feature>
<dbReference type="EMBL" id="VCQU01000004">
    <property type="protein sequence ID" value="NMN95863.1"/>
    <property type="molecule type" value="Genomic_DNA"/>
</dbReference>
<sequence length="224" mass="25213">MVARPGRKDEILATFIRHVAQRGYEQTNLGDIAKELGMSKGTIVHHFGTKAQMLRELEDNYMSQRKREVEAIWAQVETPAERIAALIYAAVFYQVEDRDATIASQREIVQLADDPAMAKIRLQRSDVQRFMSDEIRAGVAGGVFRKVDESITTLQIFGSLQWMWTWFDPAGRYTPEQVGASFVDIFLGGLLVDRLSLATLADPKGRLVKLVRKSVQQARQSDAA</sequence>
<evidence type="ECO:0000256" key="5">
    <source>
        <dbReference type="PROSITE-ProRule" id="PRU00335"/>
    </source>
</evidence>
<evidence type="ECO:0000256" key="2">
    <source>
        <dbReference type="ARBA" id="ARBA00023015"/>
    </source>
</evidence>
<organism evidence="7 8">
    <name type="scientific">Antrihabitans stalactiti</name>
    <dbReference type="NCBI Taxonomy" id="2584121"/>
    <lineage>
        <taxon>Bacteria</taxon>
        <taxon>Bacillati</taxon>
        <taxon>Actinomycetota</taxon>
        <taxon>Actinomycetes</taxon>
        <taxon>Mycobacteriales</taxon>
        <taxon>Nocardiaceae</taxon>
        <taxon>Antrihabitans</taxon>
    </lineage>
</organism>
<dbReference type="Pfam" id="PF00440">
    <property type="entry name" value="TetR_N"/>
    <property type="match status" value="1"/>
</dbReference>
<evidence type="ECO:0000256" key="4">
    <source>
        <dbReference type="ARBA" id="ARBA00023163"/>
    </source>
</evidence>
<dbReference type="SUPFAM" id="SSF48498">
    <property type="entry name" value="Tetracyclin repressor-like, C-terminal domain"/>
    <property type="match status" value="1"/>
</dbReference>
<dbReference type="RefSeq" id="WP_169587236.1">
    <property type="nucleotide sequence ID" value="NZ_VCQU01000004.1"/>
</dbReference>
<evidence type="ECO:0000313" key="8">
    <source>
        <dbReference type="Proteomes" id="UP000535543"/>
    </source>
</evidence>
<dbReference type="InterPro" id="IPR001647">
    <property type="entry name" value="HTH_TetR"/>
</dbReference>
<evidence type="ECO:0000256" key="1">
    <source>
        <dbReference type="ARBA" id="ARBA00022491"/>
    </source>
</evidence>
<keyword evidence="2" id="KW-0805">Transcription regulation</keyword>
<dbReference type="GO" id="GO:0000976">
    <property type="term" value="F:transcription cis-regulatory region binding"/>
    <property type="evidence" value="ECO:0007669"/>
    <property type="project" value="TreeGrafter"/>
</dbReference>
<dbReference type="PANTHER" id="PTHR30055:SF175">
    <property type="entry name" value="HTH-TYPE TRANSCRIPTIONAL REPRESSOR KSTR2"/>
    <property type="match status" value="1"/>
</dbReference>
<keyword evidence="8" id="KW-1185">Reference proteome</keyword>
<dbReference type="Gene3D" id="1.10.10.60">
    <property type="entry name" value="Homeodomain-like"/>
    <property type="match status" value="1"/>
</dbReference>
<reference evidence="7 8" key="2">
    <citation type="submission" date="2020-06" db="EMBL/GenBank/DDBJ databases">
        <title>Antribacter stalactiti gen. nov., sp. nov., a new member of the family Nacardiaceae isolated from a cave.</title>
        <authorList>
            <person name="Kim I.S."/>
        </authorList>
    </citation>
    <scope>NUCLEOTIDE SEQUENCE [LARGE SCALE GENOMIC DNA]</scope>
    <source>
        <strain evidence="7 8">YC2-7</strain>
    </source>
</reference>
<keyword evidence="1" id="KW-0678">Repressor</keyword>
<dbReference type="InterPro" id="IPR041490">
    <property type="entry name" value="KstR2_TetR_C"/>
</dbReference>
<gene>
    <name evidence="7" type="ORF">FGL95_12540</name>
</gene>
<evidence type="ECO:0000256" key="3">
    <source>
        <dbReference type="ARBA" id="ARBA00023125"/>
    </source>
</evidence>
<evidence type="ECO:0000259" key="6">
    <source>
        <dbReference type="PROSITE" id="PS50977"/>
    </source>
</evidence>
<dbReference type="InterPro" id="IPR036271">
    <property type="entry name" value="Tet_transcr_reg_TetR-rel_C_sf"/>
</dbReference>
<dbReference type="PRINTS" id="PR00455">
    <property type="entry name" value="HTHTETR"/>
</dbReference>
<dbReference type="InterPro" id="IPR050109">
    <property type="entry name" value="HTH-type_TetR-like_transc_reg"/>
</dbReference>
<dbReference type="GO" id="GO:0003700">
    <property type="term" value="F:DNA-binding transcription factor activity"/>
    <property type="evidence" value="ECO:0007669"/>
    <property type="project" value="TreeGrafter"/>
</dbReference>
<dbReference type="PROSITE" id="PS50977">
    <property type="entry name" value="HTH_TETR_2"/>
    <property type="match status" value="1"/>
</dbReference>
<keyword evidence="4" id="KW-0804">Transcription</keyword>
<reference evidence="7 8" key="1">
    <citation type="submission" date="2019-05" db="EMBL/GenBank/DDBJ databases">
        <authorList>
            <person name="Lee S.D."/>
        </authorList>
    </citation>
    <scope>NUCLEOTIDE SEQUENCE [LARGE SCALE GENOMIC DNA]</scope>
    <source>
        <strain evidence="7 8">YC2-7</strain>
    </source>
</reference>
<dbReference type="Proteomes" id="UP000535543">
    <property type="component" value="Unassembled WGS sequence"/>
</dbReference>
<dbReference type="SUPFAM" id="SSF46689">
    <property type="entry name" value="Homeodomain-like"/>
    <property type="match status" value="1"/>
</dbReference>
<keyword evidence="3 5" id="KW-0238">DNA-binding</keyword>
<dbReference type="Pfam" id="PF17932">
    <property type="entry name" value="TetR_C_24"/>
    <property type="match status" value="1"/>
</dbReference>
<evidence type="ECO:0000313" key="7">
    <source>
        <dbReference type="EMBL" id="NMN95863.1"/>
    </source>
</evidence>
<name>A0A848KAJ9_9NOCA</name>
<dbReference type="AlphaFoldDB" id="A0A848KAJ9"/>